<organism evidence="10 11">
    <name type="scientific">Acidihalobacter prosperus</name>
    <dbReference type="NCBI Taxonomy" id="160660"/>
    <lineage>
        <taxon>Bacteria</taxon>
        <taxon>Pseudomonadati</taxon>
        <taxon>Pseudomonadota</taxon>
        <taxon>Gammaproteobacteria</taxon>
        <taxon>Chromatiales</taxon>
        <taxon>Ectothiorhodospiraceae</taxon>
        <taxon>Acidihalobacter</taxon>
    </lineage>
</organism>
<feature type="active site" evidence="9">
    <location>
        <position position="43"/>
    </location>
</feature>
<dbReference type="NCBIfam" id="TIGR00347">
    <property type="entry name" value="bioD"/>
    <property type="match status" value="1"/>
</dbReference>
<dbReference type="EC" id="6.3.3.3" evidence="9"/>
<keyword evidence="11" id="KW-1185">Reference proteome</keyword>
<keyword evidence="6 9" id="KW-0067">ATP-binding</keyword>
<feature type="binding site" evidence="9">
    <location>
        <position position="47"/>
    </location>
    <ligand>
        <name>substrate</name>
    </ligand>
</feature>
<gene>
    <name evidence="9" type="primary">bioD</name>
    <name evidence="10" type="ORF">Thpro_022366</name>
</gene>
<dbReference type="GO" id="GO:0004141">
    <property type="term" value="F:dethiobiotin synthase activity"/>
    <property type="evidence" value="ECO:0007669"/>
    <property type="project" value="UniProtKB-UniRule"/>
</dbReference>
<dbReference type="AlphaFoldDB" id="A0A1A6C0M7"/>
<comment type="caution">
    <text evidence="9">Lacks conserved residue(s) required for the propagation of feature annotation.</text>
</comment>
<dbReference type="OrthoDB" id="9802097at2"/>
<evidence type="ECO:0000256" key="5">
    <source>
        <dbReference type="ARBA" id="ARBA00022756"/>
    </source>
</evidence>
<comment type="catalytic activity">
    <reaction evidence="8">
        <text>(7R,8S)-8-amino-7-(carboxyamino)nonanoate + ATP = (4R,5S)-dethiobiotin + ADP + phosphate + H(+)</text>
        <dbReference type="Rhea" id="RHEA:63684"/>
        <dbReference type="ChEBI" id="CHEBI:15378"/>
        <dbReference type="ChEBI" id="CHEBI:30616"/>
        <dbReference type="ChEBI" id="CHEBI:43474"/>
        <dbReference type="ChEBI" id="CHEBI:149470"/>
        <dbReference type="ChEBI" id="CHEBI:149473"/>
        <dbReference type="ChEBI" id="CHEBI:456216"/>
    </reaction>
</comment>
<comment type="similarity">
    <text evidence="9">Belongs to the dethiobiotin synthetase family.</text>
</comment>
<feature type="binding site" evidence="9">
    <location>
        <position position="22"/>
    </location>
    <ligand>
        <name>Mg(2+)</name>
        <dbReference type="ChEBI" id="CHEBI:18420"/>
    </ligand>
</feature>
<dbReference type="GO" id="GO:0000287">
    <property type="term" value="F:magnesium ion binding"/>
    <property type="evidence" value="ECO:0007669"/>
    <property type="project" value="UniProtKB-UniRule"/>
</dbReference>
<comment type="caution">
    <text evidence="10">The sequence shown here is derived from an EMBL/GenBank/DDBJ whole genome shotgun (WGS) entry which is preliminary data.</text>
</comment>
<dbReference type="HAMAP" id="MF_00336">
    <property type="entry name" value="BioD"/>
    <property type="match status" value="1"/>
</dbReference>
<dbReference type="EMBL" id="JQSG02000006">
    <property type="protein sequence ID" value="OBS08116.1"/>
    <property type="molecule type" value="Genomic_DNA"/>
</dbReference>
<evidence type="ECO:0000313" key="10">
    <source>
        <dbReference type="EMBL" id="OBS08116.1"/>
    </source>
</evidence>
<keyword evidence="1 9" id="KW-0963">Cytoplasm</keyword>
<evidence type="ECO:0000256" key="1">
    <source>
        <dbReference type="ARBA" id="ARBA00022490"/>
    </source>
</evidence>
<evidence type="ECO:0000256" key="7">
    <source>
        <dbReference type="ARBA" id="ARBA00022842"/>
    </source>
</evidence>
<evidence type="ECO:0000256" key="9">
    <source>
        <dbReference type="HAMAP-Rule" id="MF_00336"/>
    </source>
</evidence>
<protein>
    <recommendedName>
        <fullName evidence="9">ATP-dependent dethiobiotin synthetase BioD</fullName>
        <ecNumber evidence="9">6.3.3.3</ecNumber>
    </recommendedName>
    <alternativeName>
        <fullName evidence="9">DTB synthetase</fullName>
        <shortName evidence="9">DTBS</shortName>
    </alternativeName>
    <alternativeName>
        <fullName evidence="9">Dethiobiotin synthase</fullName>
    </alternativeName>
</protein>
<keyword evidence="2 9" id="KW-0436">Ligase</keyword>
<feature type="binding site" evidence="9">
    <location>
        <position position="61"/>
    </location>
    <ligand>
        <name>Mg(2+)</name>
        <dbReference type="ChEBI" id="CHEBI:18420"/>
    </ligand>
</feature>
<keyword evidence="7 9" id="KW-0460">Magnesium</keyword>
<comment type="subunit">
    <text evidence="9">Homodimer.</text>
</comment>
<dbReference type="Proteomes" id="UP000029273">
    <property type="component" value="Unassembled WGS sequence"/>
</dbReference>
<dbReference type="SUPFAM" id="SSF52540">
    <property type="entry name" value="P-loop containing nucleoside triphosphate hydrolases"/>
    <property type="match status" value="1"/>
</dbReference>
<name>A0A1A6C0M7_9GAMM</name>
<dbReference type="GO" id="GO:0005524">
    <property type="term" value="F:ATP binding"/>
    <property type="evidence" value="ECO:0007669"/>
    <property type="project" value="UniProtKB-UniRule"/>
</dbReference>
<dbReference type="GO" id="GO:0005829">
    <property type="term" value="C:cytosol"/>
    <property type="evidence" value="ECO:0007669"/>
    <property type="project" value="TreeGrafter"/>
</dbReference>
<feature type="binding site" evidence="9">
    <location>
        <position position="122"/>
    </location>
    <ligand>
        <name>Mg(2+)</name>
        <dbReference type="ChEBI" id="CHEBI:18420"/>
    </ligand>
</feature>
<keyword evidence="4 9" id="KW-0547">Nucleotide-binding</keyword>
<evidence type="ECO:0000256" key="3">
    <source>
        <dbReference type="ARBA" id="ARBA00022723"/>
    </source>
</evidence>
<evidence type="ECO:0000256" key="6">
    <source>
        <dbReference type="ARBA" id="ARBA00022840"/>
    </source>
</evidence>
<evidence type="ECO:0000256" key="8">
    <source>
        <dbReference type="ARBA" id="ARBA00047386"/>
    </source>
</evidence>
<keyword evidence="3 9" id="KW-0479">Metal-binding</keyword>
<evidence type="ECO:0000313" key="11">
    <source>
        <dbReference type="Proteomes" id="UP000029273"/>
    </source>
</evidence>
<comment type="cofactor">
    <cofactor evidence="9">
        <name>Mg(2+)</name>
        <dbReference type="ChEBI" id="CHEBI:18420"/>
    </cofactor>
</comment>
<dbReference type="InterPro" id="IPR004472">
    <property type="entry name" value="DTB_synth_BioD"/>
</dbReference>
<dbReference type="PANTHER" id="PTHR43210:SF2">
    <property type="entry name" value="ATP-DEPENDENT DETHIOBIOTIN SYNTHETASE BIOD 2"/>
    <property type="match status" value="1"/>
</dbReference>
<dbReference type="CDD" id="cd03109">
    <property type="entry name" value="DTBS"/>
    <property type="match status" value="1"/>
</dbReference>
<comment type="catalytic activity">
    <reaction evidence="9">
        <text>(7R,8S)-7,8-diammoniononanoate + CO2 + ATP = (4R,5S)-dethiobiotin + ADP + phosphate + 3 H(+)</text>
        <dbReference type="Rhea" id="RHEA:15805"/>
        <dbReference type="ChEBI" id="CHEBI:15378"/>
        <dbReference type="ChEBI" id="CHEBI:16526"/>
        <dbReference type="ChEBI" id="CHEBI:30616"/>
        <dbReference type="ChEBI" id="CHEBI:43474"/>
        <dbReference type="ChEBI" id="CHEBI:149469"/>
        <dbReference type="ChEBI" id="CHEBI:149473"/>
        <dbReference type="ChEBI" id="CHEBI:456216"/>
        <dbReference type="EC" id="6.3.3.3"/>
    </reaction>
</comment>
<dbReference type="UniPathway" id="UPA00078">
    <property type="reaction ID" value="UER00161"/>
</dbReference>
<comment type="pathway">
    <text evidence="9">Cofactor biosynthesis; biotin biosynthesis; biotin from 7,8-diaminononanoate: step 1/2.</text>
</comment>
<feature type="binding site" evidence="9">
    <location>
        <begin position="182"/>
        <end position="183"/>
    </location>
    <ligand>
        <name>ATP</name>
        <dbReference type="ChEBI" id="CHEBI:30616"/>
    </ligand>
</feature>
<comment type="function">
    <text evidence="9">Catalyzes a mechanistically unusual reaction, the ATP-dependent insertion of CO2 between the N7 and N8 nitrogen atoms of 7,8-diaminopelargonic acid (DAPA, also called 7,8-diammoniononanoate) to form a ureido ring.</text>
</comment>
<dbReference type="Pfam" id="PF13500">
    <property type="entry name" value="AAA_26"/>
    <property type="match status" value="1"/>
</dbReference>
<feature type="binding site" evidence="9">
    <location>
        <begin position="122"/>
        <end position="125"/>
    </location>
    <ligand>
        <name>ATP</name>
        <dbReference type="ChEBI" id="CHEBI:30616"/>
    </ligand>
</feature>
<evidence type="ECO:0000256" key="2">
    <source>
        <dbReference type="ARBA" id="ARBA00022598"/>
    </source>
</evidence>
<dbReference type="PIRSF" id="PIRSF006755">
    <property type="entry name" value="DTB_synth"/>
    <property type="match status" value="1"/>
</dbReference>
<dbReference type="Gene3D" id="3.40.50.300">
    <property type="entry name" value="P-loop containing nucleotide triphosphate hydrolases"/>
    <property type="match status" value="1"/>
</dbReference>
<dbReference type="PANTHER" id="PTHR43210">
    <property type="entry name" value="DETHIOBIOTIN SYNTHETASE"/>
    <property type="match status" value="1"/>
</dbReference>
<evidence type="ECO:0000256" key="4">
    <source>
        <dbReference type="ARBA" id="ARBA00022741"/>
    </source>
</evidence>
<dbReference type="RefSeq" id="WP_065089682.1">
    <property type="nucleotide sequence ID" value="NZ_JQSG02000006.1"/>
</dbReference>
<dbReference type="InterPro" id="IPR027417">
    <property type="entry name" value="P-loop_NTPase"/>
</dbReference>
<feature type="binding site" evidence="9">
    <location>
        <position position="61"/>
    </location>
    <ligand>
        <name>ATP</name>
        <dbReference type="ChEBI" id="CHEBI:30616"/>
    </ligand>
</feature>
<accession>A0A1A6C0M7</accession>
<keyword evidence="5 9" id="KW-0093">Biotin biosynthesis</keyword>
<sequence length="230" mass="23863">MNHAWTPTGLFVTATDTGTGKTTLASQLAAALHARGSCVRVRKPVESGCAHDEDGNLLPADALALQRAAGERESLEAVAPYRLSAALSPARAAALEGISLTLDKLERACLVGGRQGDFLLVEGAGGFYSPLASDGLNADLASRLRLPLLILAPDRLGVIGHVLLTLEAAARRGLDVAGVVLNRLPDPERPAQLDNATELSALTPDTPLYSVADTDGMAPLAAALAEHLIR</sequence>
<reference evidence="10 11" key="1">
    <citation type="journal article" date="2014" name="Genome Announc.">
        <title>Draft Genome Sequence of the Iron-Oxidizing, Acidophilic, and Halotolerant 'Thiobacillus prosperus' Type Strain DSM 5130.</title>
        <authorList>
            <person name="Ossandon F.J."/>
            <person name="Cardenas J.P."/>
            <person name="Corbett M."/>
            <person name="Quatrini R."/>
            <person name="Holmes D.S."/>
            <person name="Watkin E."/>
        </authorList>
    </citation>
    <scope>NUCLEOTIDE SEQUENCE [LARGE SCALE GENOMIC DNA]</scope>
    <source>
        <strain evidence="10 11">DSM 5130</strain>
    </source>
</reference>
<proteinExistence type="inferred from homology"/>
<dbReference type="GO" id="GO:0009102">
    <property type="term" value="P:biotin biosynthetic process"/>
    <property type="evidence" value="ECO:0007669"/>
    <property type="project" value="UniProtKB-UniRule"/>
</dbReference>
<comment type="subcellular location">
    <subcellularLocation>
        <location evidence="9">Cytoplasm</location>
    </subcellularLocation>
</comment>